<feature type="region of interest" description="Disordered" evidence="1">
    <location>
        <begin position="1"/>
        <end position="56"/>
    </location>
</feature>
<dbReference type="PANTHER" id="PTHR23351:SF25">
    <property type="entry name" value="FOS-RELATED ANTIGEN 2"/>
    <property type="match status" value="1"/>
</dbReference>
<dbReference type="Proteomes" id="UP000823561">
    <property type="component" value="Chromosome 2"/>
</dbReference>
<protein>
    <recommendedName>
        <fullName evidence="2">BZIP domain-containing protein</fullName>
    </recommendedName>
</protein>
<dbReference type="Pfam" id="PF00170">
    <property type="entry name" value="bZIP_1"/>
    <property type="match status" value="1"/>
</dbReference>
<dbReference type="Gene3D" id="1.20.5.170">
    <property type="match status" value="1"/>
</dbReference>
<proteinExistence type="predicted"/>
<evidence type="ECO:0000313" key="4">
    <source>
        <dbReference type="Proteomes" id="UP000823561"/>
    </source>
</evidence>
<feature type="region of interest" description="Disordered" evidence="1">
    <location>
        <begin position="115"/>
        <end position="175"/>
    </location>
</feature>
<dbReference type="SUPFAM" id="SSF57959">
    <property type="entry name" value="Leucine zipper domain"/>
    <property type="match status" value="1"/>
</dbReference>
<dbReference type="InterPro" id="IPR004827">
    <property type="entry name" value="bZIP"/>
</dbReference>
<dbReference type="CDD" id="cd14721">
    <property type="entry name" value="bZIP_Fos"/>
    <property type="match status" value="1"/>
</dbReference>
<feature type="compositionally biased region" description="Polar residues" evidence="1">
    <location>
        <begin position="22"/>
        <end position="43"/>
    </location>
</feature>
<dbReference type="PROSITE" id="PS00036">
    <property type="entry name" value="BZIP_BASIC"/>
    <property type="match status" value="1"/>
</dbReference>
<name>A0AAV6HGR0_9TELE</name>
<evidence type="ECO:0000256" key="1">
    <source>
        <dbReference type="SAM" id="MobiDB-lite"/>
    </source>
</evidence>
<feature type="compositionally biased region" description="Low complexity" evidence="1">
    <location>
        <begin position="44"/>
        <end position="53"/>
    </location>
</feature>
<sequence length="234" mass="26238">MPGLSGNFPNPHGSGESMLISGPNQTCAGLLQTSSGQTPCETAQTQQVQQKVTGPTMSSPTLDVITSSQDLRWLLQSSLWTQPDSSWQTLASFMPHEEPIGRPPGPRPSCCHARPRCPGATGKTRTKVAGRLDDKVSQEEAERRRLRRERNRMAAAKCRNRRRELTDTLQSESDQLESVQTRLQEEIAGLEREKEKLELVLEAHKPICRMPHSKHNYHHEEEEEKEEEGHSGCV</sequence>
<evidence type="ECO:0000313" key="3">
    <source>
        <dbReference type="EMBL" id="KAG5285057.1"/>
    </source>
</evidence>
<comment type="caution">
    <text evidence="3">The sequence shown here is derived from an EMBL/GenBank/DDBJ whole genome shotgun (WGS) entry which is preliminary data.</text>
</comment>
<dbReference type="GO" id="GO:0000978">
    <property type="term" value="F:RNA polymerase II cis-regulatory region sequence-specific DNA binding"/>
    <property type="evidence" value="ECO:0007669"/>
    <property type="project" value="TreeGrafter"/>
</dbReference>
<dbReference type="InterPro" id="IPR000837">
    <property type="entry name" value="AP-1"/>
</dbReference>
<reference evidence="3" key="1">
    <citation type="submission" date="2020-10" db="EMBL/GenBank/DDBJ databases">
        <title>Chromosome-scale genome assembly of the Allis shad, Alosa alosa.</title>
        <authorList>
            <person name="Margot Z."/>
            <person name="Christophe K."/>
            <person name="Cabau C."/>
            <person name="Louis A."/>
            <person name="Berthelot C."/>
            <person name="Parey E."/>
            <person name="Roest Crollius H."/>
            <person name="Montfort J."/>
            <person name="Robinson-Rechavi M."/>
            <person name="Bucao C."/>
            <person name="Bouchez O."/>
            <person name="Gislard M."/>
            <person name="Lluch J."/>
            <person name="Milhes M."/>
            <person name="Lampietro C."/>
            <person name="Lopez Roques C."/>
            <person name="Donnadieu C."/>
            <person name="Braasch I."/>
            <person name="Desvignes T."/>
            <person name="Postlethwait J."/>
            <person name="Bobe J."/>
            <person name="Guiguen Y."/>
        </authorList>
    </citation>
    <scope>NUCLEOTIDE SEQUENCE</scope>
    <source>
        <strain evidence="3">M-15738</strain>
        <tissue evidence="3">Blood</tissue>
    </source>
</reference>
<dbReference type="GO" id="GO:0000981">
    <property type="term" value="F:DNA-binding transcription factor activity, RNA polymerase II-specific"/>
    <property type="evidence" value="ECO:0007669"/>
    <property type="project" value="TreeGrafter"/>
</dbReference>
<dbReference type="GO" id="GO:0005634">
    <property type="term" value="C:nucleus"/>
    <property type="evidence" value="ECO:0007669"/>
    <property type="project" value="TreeGrafter"/>
</dbReference>
<dbReference type="PRINTS" id="PR00042">
    <property type="entry name" value="LEUZIPPRFOS"/>
</dbReference>
<dbReference type="FunFam" id="1.20.5.170:FF:000006">
    <property type="entry name" value="fos-related antigen 2 isoform X1"/>
    <property type="match status" value="1"/>
</dbReference>
<feature type="region of interest" description="Disordered" evidence="1">
    <location>
        <begin position="212"/>
        <end position="234"/>
    </location>
</feature>
<organism evidence="3 4">
    <name type="scientific">Alosa alosa</name>
    <name type="common">allis shad</name>
    <dbReference type="NCBI Taxonomy" id="278164"/>
    <lineage>
        <taxon>Eukaryota</taxon>
        <taxon>Metazoa</taxon>
        <taxon>Chordata</taxon>
        <taxon>Craniata</taxon>
        <taxon>Vertebrata</taxon>
        <taxon>Euteleostomi</taxon>
        <taxon>Actinopterygii</taxon>
        <taxon>Neopterygii</taxon>
        <taxon>Teleostei</taxon>
        <taxon>Clupei</taxon>
        <taxon>Clupeiformes</taxon>
        <taxon>Clupeoidei</taxon>
        <taxon>Clupeidae</taxon>
        <taxon>Alosa</taxon>
    </lineage>
</organism>
<keyword evidence="4" id="KW-1185">Reference proteome</keyword>
<dbReference type="SMART" id="SM00338">
    <property type="entry name" value="BRLZ"/>
    <property type="match status" value="1"/>
</dbReference>
<gene>
    <name evidence="3" type="ORF">AALO_G00033610</name>
</gene>
<dbReference type="EMBL" id="JADWDJ010000002">
    <property type="protein sequence ID" value="KAG5285057.1"/>
    <property type="molecule type" value="Genomic_DNA"/>
</dbReference>
<accession>A0AAV6HGR0</accession>
<dbReference type="InterPro" id="IPR046347">
    <property type="entry name" value="bZIP_sf"/>
</dbReference>
<dbReference type="PROSITE" id="PS50217">
    <property type="entry name" value="BZIP"/>
    <property type="match status" value="1"/>
</dbReference>
<evidence type="ECO:0000259" key="2">
    <source>
        <dbReference type="PROSITE" id="PS50217"/>
    </source>
</evidence>
<dbReference type="PANTHER" id="PTHR23351">
    <property type="entry name" value="FOS TRANSCRIPTION FACTOR-RELATED"/>
    <property type="match status" value="1"/>
</dbReference>
<feature type="compositionally biased region" description="Basic and acidic residues" evidence="1">
    <location>
        <begin position="130"/>
        <end position="143"/>
    </location>
</feature>
<dbReference type="AlphaFoldDB" id="A0AAV6HGR0"/>
<feature type="domain" description="BZIP" evidence="2">
    <location>
        <begin position="141"/>
        <end position="204"/>
    </location>
</feature>